<accession>M7AUC9</accession>
<sequence>MDPRLLWVSQSPGQKYLGFFHYHEELNNSVRIVLSPKRQEAEFHASHSRSHITSPSKILGSPYSNVTDQLPHIKSCLHQEWLQLLAQVGALRSNDELPEAEEPVPSVAPGLRRHVLQSLWVFGGTEGLATKVPPKTRSK</sequence>
<evidence type="ECO:0000313" key="1">
    <source>
        <dbReference type="EMBL" id="EMP29036.1"/>
    </source>
</evidence>
<name>M7AUC9_CHEMY</name>
<protein>
    <submittedName>
        <fullName evidence="1">Uncharacterized protein</fullName>
    </submittedName>
</protein>
<dbReference type="Proteomes" id="UP000031443">
    <property type="component" value="Unassembled WGS sequence"/>
</dbReference>
<dbReference type="AlphaFoldDB" id="M7AUC9"/>
<dbReference type="EMBL" id="KB559457">
    <property type="protein sequence ID" value="EMP29036.1"/>
    <property type="molecule type" value="Genomic_DNA"/>
</dbReference>
<evidence type="ECO:0000313" key="2">
    <source>
        <dbReference type="Proteomes" id="UP000031443"/>
    </source>
</evidence>
<proteinExistence type="predicted"/>
<gene>
    <name evidence="1" type="ORF">UY3_13866</name>
</gene>
<reference evidence="2" key="1">
    <citation type="journal article" date="2013" name="Nat. Genet.">
        <title>The draft genomes of soft-shell turtle and green sea turtle yield insights into the development and evolution of the turtle-specific body plan.</title>
        <authorList>
            <person name="Wang Z."/>
            <person name="Pascual-Anaya J."/>
            <person name="Zadissa A."/>
            <person name="Li W."/>
            <person name="Niimura Y."/>
            <person name="Huang Z."/>
            <person name="Li C."/>
            <person name="White S."/>
            <person name="Xiong Z."/>
            <person name="Fang D."/>
            <person name="Wang B."/>
            <person name="Ming Y."/>
            <person name="Chen Y."/>
            <person name="Zheng Y."/>
            <person name="Kuraku S."/>
            <person name="Pignatelli M."/>
            <person name="Herrero J."/>
            <person name="Beal K."/>
            <person name="Nozawa M."/>
            <person name="Li Q."/>
            <person name="Wang J."/>
            <person name="Zhang H."/>
            <person name="Yu L."/>
            <person name="Shigenobu S."/>
            <person name="Wang J."/>
            <person name="Liu J."/>
            <person name="Flicek P."/>
            <person name="Searle S."/>
            <person name="Wang J."/>
            <person name="Kuratani S."/>
            <person name="Yin Y."/>
            <person name="Aken B."/>
            <person name="Zhang G."/>
            <person name="Irie N."/>
        </authorList>
    </citation>
    <scope>NUCLEOTIDE SEQUENCE [LARGE SCALE GENOMIC DNA]</scope>
</reference>
<keyword evidence="2" id="KW-1185">Reference proteome</keyword>
<organism evidence="1 2">
    <name type="scientific">Chelonia mydas</name>
    <name type="common">Green sea-turtle</name>
    <name type="synonym">Chelonia agassizi</name>
    <dbReference type="NCBI Taxonomy" id="8469"/>
    <lineage>
        <taxon>Eukaryota</taxon>
        <taxon>Metazoa</taxon>
        <taxon>Chordata</taxon>
        <taxon>Craniata</taxon>
        <taxon>Vertebrata</taxon>
        <taxon>Euteleostomi</taxon>
        <taxon>Archelosauria</taxon>
        <taxon>Testudinata</taxon>
        <taxon>Testudines</taxon>
        <taxon>Cryptodira</taxon>
        <taxon>Durocryptodira</taxon>
        <taxon>Americhelydia</taxon>
        <taxon>Chelonioidea</taxon>
        <taxon>Cheloniidae</taxon>
        <taxon>Chelonia</taxon>
    </lineage>
</organism>